<dbReference type="AlphaFoldDB" id="A0A8K0DYG5"/>
<name>A0A8K0DYG5_9ROSA</name>
<proteinExistence type="predicted"/>
<dbReference type="EMBL" id="VOIH02000008">
    <property type="protein sequence ID" value="KAF3438981.1"/>
    <property type="molecule type" value="Genomic_DNA"/>
</dbReference>
<comment type="caution">
    <text evidence="1">The sequence shown here is derived from an EMBL/GenBank/DDBJ whole genome shotgun (WGS) entry which is preliminary data.</text>
</comment>
<evidence type="ECO:0000313" key="2">
    <source>
        <dbReference type="Proteomes" id="UP000796880"/>
    </source>
</evidence>
<keyword evidence="2" id="KW-1185">Reference proteome</keyword>
<gene>
    <name evidence="1" type="ORF">FNV43_RR17256</name>
</gene>
<evidence type="ECO:0000313" key="1">
    <source>
        <dbReference type="EMBL" id="KAF3438981.1"/>
    </source>
</evidence>
<reference evidence="1" key="1">
    <citation type="submission" date="2020-03" db="EMBL/GenBank/DDBJ databases">
        <title>A high-quality chromosome-level genome assembly of a woody plant with both climbing and erect habits, Rhamnella rubrinervis.</title>
        <authorList>
            <person name="Lu Z."/>
            <person name="Yang Y."/>
            <person name="Zhu X."/>
            <person name="Sun Y."/>
        </authorList>
    </citation>
    <scope>NUCLEOTIDE SEQUENCE</scope>
    <source>
        <strain evidence="1">BYM</strain>
        <tissue evidence="1">Leaf</tissue>
    </source>
</reference>
<sequence>MSPHLLAPGVEIPSAKTIVIIECGVDLSTTIFTNEFSFRFCLLVQSILEHESNKQSSKSILPSSSPGITVSFPVELIGRDHSSSKIHRLMASRDPLDLHVSVYSVLLKSPGRGGSVRELNQLL</sequence>
<dbReference type="Proteomes" id="UP000796880">
    <property type="component" value="Unassembled WGS sequence"/>
</dbReference>
<protein>
    <submittedName>
        <fullName evidence="1">Uncharacterized protein</fullName>
    </submittedName>
</protein>
<accession>A0A8K0DYG5</accession>
<organism evidence="1 2">
    <name type="scientific">Rhamnella rubrinervis</name>
    <dbReference type="NCBI Taxonomy" id="2594499"/>
    <lineage>
        <taxon>Eukaryota</taxon>
        <taxon>Viridiplantae</taxon>
        <taxon>Streptophyta</taxon>
        <taxon>Embryophyta</taxon>
        <taxon>Tracheophyta</taxon>
        <taxon>Spermatophyta</taxon>
        <taxon>Magnoliopsida</taxon>
        <taxon>eudicotyledons</taxon>
        <taxon>Gunneridae</taxon>
        <taxon>Pentapetalae</taxon>
        <taxon>rosids</taxon>
        <taxon>fabids</taxon>
        <taxon>Rosales</taxon>
        <taxon>Rhamnaceae</taxon>
        <taxon>rhamnoid group</taxon>
        <taxon>Rhamneae</taxon>
        <taxon>Rhamnella</taxon>
    </lineage>
</organism>